<feature type="domain" description="Polyphosphate kinase-2-related" evidence="1">
    <location>
        <begin position="11"/>
        <end position="233"/>
    </location>
</feature>
<dbReference type="GO" id="GO:0006797">
    <property type="term" value="P:polyphosphate metabolic process"/>
    <property type="evidence" value="ECO:0007669"/>
    <property type="project" value="InterPro"/>
</dbReference>
<keyword evidence="3" id="KW-1185">Reference proteome</keyword>
<gene>
    <name evidence="2" type="primary">ppk-2</name>
    <name evidence="2" type="ORF">METEAL_14100</name>
</gene>
<protein>
    <submittedName>
        <fullName evidence="2">Polyphosphate:AMP phosphotransferase</fullName>
    </submittedName>
</protein>
<dbReference type="GO" id="GO:0043751">
    <property type="term" value="F:polyphosphate:AMP phosphotransferase activity"/>
    <property type="evidence" value="ECO:0007669"/>
    <property type="project" value="InterPro"/>
</dbReference>
<dbReference type="NCBIfam" id="TIGR03708">
    <property type="entry name" value="poly_P_AMP_trns"/>
    <property type="match status" value="1"/>
</dbReference>
<evidence type="ECO:0000313" key="2">
    <source>
        <dbReference type="EMBL" id="BDU72236.1"/>
    </source>
</evidence>
<dbReference type="InterPro" id="IPR022489">
    <property type="entry name" value="PolyP_AMP_Tfrase"/>
</dbReference>
<dbReference type="EMBL" id="AP027080">
    <property type="protein sequence ID" value="BDU72236.1"/>
    <property type="molecule type" value="Genomic_DNA"/>
</dbReference>
<accession>A0AA48GGA1</accession>
<evidence type="ECO:0000313" key="3">
    <source>
        <dbReference type="Proteomes" id="UP001238179"/>
    </source>
</evidence>
<name>A0AA48GGA1_9BACT</name>
<dbReference type="PANTHER" id="PTHR34383">
    <property type="entry name" value="POLYPHOSPHATE:AMP PHOSPHOTRANSFERASE-RELATED"/>
    <property type="match status" value="1"/>
</dbReference>
<dbReference type="Gene3D" id="3.40.50.300">
    <property type="entry name" value="P-loop containing nucleotide triphosphate hydrolases"/>
    <property type="match status" value="2"/>
</dbReference>
<dbReference type="PANTHER" id="PTHR34383:SF3">
    <property type="entry name" value="POLYPHOSPHATE:AMP PHOSPHOTRANSFERASE"/>
    <property type="match status" value="1"/>
</dbReference>
<dbReference type="InterPro" id="IPR027417">
    <property type="entry name" value="P-loop_NTPase"/>
</dbReference>
<dbReference type="InterPro" id="IPR022488">
    <property type="entry name" value="PPK2-related"/>
</dbReference>
<evidence type="ECO:0000259" key="1">
    <source>
        <dbReference type="Pfam" id="PF03976"/>
    </source>
</evidence>
<dbReference type="Proteomes" id="UP001238179">
    <property type="component" value="Chromosome"/>
</dbReference>
<sequence>MFESAELGHSIEKTVYDQEVPALREALLDAQYDLASARKVPVVILIAGVDGAGKSATVNTLNEWMDPRHILTHGLSDPSDEELERPHMWRFWRQLPPKGKLGIFDGSWYSWAILEAAHGRIKGARLDQSLEQIRRFEQMLIDEGALVLKFWMHLSKQAQKKRLKKLEGDPLTRWRVTDRDWKHFEMYDTFRDVAERALRNTSTAEAPWIVVEAADPRYQKLTVGRTLLERLRARIDEPAPRAPVVHAPAPAPSIDGVNILHSLDLTRKVEKAEYEKELEKWQGRLNLLTRHKAFKDHNVVLVFEGADAAGKGGSIRRITQAIDARLCEITPIAAPTEEERAQPYLWRFWRRLPRKGRFAIFDRSWYGRVLVERVEGFCTEADWMRAYGEICDFEDQMARSGTIVAKFWLAISKEEQLRRFNERQESKFKRFKITDEDWRNREKWDAYEAAICDMLDRTSTEIAPWTLVESEDKFYGRLKILRTLCARVEAAL</sequence>
<dbReference type="KEGG" id="msil:METEAL_14100"/>
<dbReference type="RefSeq" id="WP_316415149.1">
    <property type="nucleotide sequence ID" value="NZ_AP027080.1"/>
</dbReference>
<organism evidence="2 3">
    <name type="scientific">Mesoterricola silvestris</name>
    <dbReference type="NCBI Taxonomy" id="2927979"/>
    <lineage>
        <taxon>Bacteria</taxon>
        <taxon>Pseudomonadati</taxon>
        <taxon>Acidobacteriota</taxon>
        <taxon>Holophagae</taxon>
        <taxon>Holophagales</taxon>
        <taxon>Holophagaceae</taxon>
        <taxon>Mesoterricola</taxon>
    </lineage>
</organism>
<dbReference type="AlphaFoldDB" id="A0AA48GGA1"/>
<proteinExistence type="predicted"/>
<reference evidence="3" key="1">
    <citation type="journal article" date="2023" name="Int. J. Syst. Evol. Microbiol.">
        <title>Mesoterricola silvestris gen. nov., sp. nov., Mesoterricola sediminis sp. nov., Geothrix oryzae sp. nov., Geothrix edaphica sp. nov., Geothrix rubra sp. nov., and Geothrix limicola sp. nov., six novel members of Acidobacteriota isolated from soils.</title>
        <authorList>
            <person name="Itoh H."/>
            <person name="Sugisawa Y."/>
            <person name="Mise K."/>
            <person name="Xu Z."/>
            <person name="Kuniyasu M."/>
            <person name="Ushijima N."/>
            <person name="Kawano K."/>
            <person name="Kobayashi E."/>
            <person name="Shiratori Y."/>
            <person name="Masuda Y."/>
            <person name="Senoo K."/>
        </authorList>
    </citation>
    <scope>NUCLEOTIDE SEQUENCE [LARGE SCALE GENOMIC DNA]</scope>
    <source>
        <strain evidence="3">W79</strain>
    </source>
</reference>
<dbReference type="SUPFAM" id="SSF52540">
    <property type="entry name" value="P-loop containing nucleoside triphosphate hydrolases"/>
    <property type="match status" value="2"/>
</dbReference>
<feature type="domain" description="Polyphosphate kinase-2-related" evidence="1">
    <location>
        <begin position="269"/>
        <end position="490"/>
    </location>
</feature>
<dbReference type="Pfam" id="PF03976">
    <property type="entry name" value="PPK2"/>
    <property type="match status" value="2"/>
</dbReference>